<protein>
    <recommendedName>
        <fullName evidence="4">Glycosyl transferase</fullName>
    </recommendedName>
</protein>
<evidence type="ECO:0000313" key="2">
    <source>
        <dbReference type="EMBL" id="QIK51360.1"/>
    </source>
</evidence>
<dbReference type="PANTHER" id="PTHR48050">
    <property type="entry name" value="STEROL 3-BETA-GLUCOSYLTRANSFERASE"/>
    <property type="match status" value="1"/>
</dbReference>
<evidence type="ECO:0000313" key="3">
    <source>
        <dbReference type="Proteomes" id="UP000501830"/>
    </source>
</evidence>
<dbReference type="SMR" id="A0A6G7WGI5"/>
<gene>
    <name evidence="2" type="ORF">G7058_04380</name>
</gene>
<dbReference type="AlphaFoldDB" id="A0A6G7WGI5"/>
<proteinExistence type="inferred from homology"/>
<sequence>MNVLMVNLPFSGHTNPTLPLTAKLVEAGHKVTYVNAPEFREKIEHTGATFVPYKDYPENASEKYKKNHSFVAAYDTAISLKEKFDILIYEMFFYPGIDLAKQLGIPCVRQFSQPAWNDTTWKEAPTVFKISAKLIDMQVLPKKVAKNKGFSNLCLKDGITKSKPNLNIVYIPKQFQNKSEEFDDSYLYVIPKPAVISGNVVIPYEKMKSPIVYISLGSILSDKSFYKKCIKAFGGKEVSVILNTGNVSPDILGKIPENIYAYSFVPQIEVFSHTDVFLTHCGMNSINEALCFGVPMVAMPFINDQVTNANQLVNLGIAKRIHSFVQNTNEIYATVMEVAASSVMKEKAIEMKKAIDNQMTWESIVRRIEDLV</sequence>
<dbReference type="RefSeq" id="WP_166062416.1">
    <property type="nucleotide sequence ID" value="NZ_CP049889.1"/>
</dbReference>
<dbReference type="GO" id="GO:0017000">
    <property type="term" value="P:antibiotic biosynthetic process"/>
    <property type="evidence" value="ECO:0007669"/>
    <property type="project" value="UniProtKB-ARBA"/>
</dbReference>
<dbReference type="InterPro" id="IPR050426">
    <property type="entry name" value="Glycosyltransferase_28"/>
</dbReference>
<accession>A0A6G7WGI5</accession>
<dbReference type="PANTHER" id="PTHR48050:SF13">
    <property type="entry name" value="STEROL 3-BETA-GLUCOSYLTRANSFERASE UGT80A2"/>
    <property type="match status" value="1"/>
</dbReference>
<name>A0A6G7WGI5_9LACT</name>
<dbReference type="GO" id="GO:0016758">
    <property type="term" value="F:hexosyltransferase activity"/>
    <property type="evidence" value="ECO:0007669"/>
    <property type="project" value="UniProtKB-ARBA"/>
</dbReference>
<dbReference type="CDD" id="cd03784">
    <property type="entry name" value="GT1_Gtf-like"/>
    <property type="match status" value="1"/>
</dbReference>
<dbReference type="FunFam" id="3.40.50.2000:FF:000072">
    <property type="entry name" value="Glycosyl transferase"/>
    <property type="match status" value="1"/>
</dbReference>
<evidence type="ECO:0000256" key="1">
    <source>
        <dbReference type="ARBA" id="ARBA00009995"/>
    </source>
</evidence>
<organism evidence="2 3">
    <name type="scientific">Jeotgalibaca porci</name>
    <dbReference type="NCBI Taxonomy" id="1868793"/>
    <lineage>
        <taxon>Bacteria</taxon>
        <taxon>Bacillati</taxon>
        <taxon>Bacillota</taxon>
        <taxon>Bacilli</taxon>
        <taxon>Lactobacillales</taxon>
        <taxon>Carnobacteriaceae</taxon>
        <taxon>Jeotgalibaca</taxon>
    </lineage>
</organism>
<dbReference type="EMBL" id="CP049889">
    <property type="protein sequence ID" value="QIK51360.1"/>
    <property type="molecule type" value="Genomic_DNA"/>
</dbReference>
<dbReference type="SUPFAM" id="SSF53756">
    <property type="entry name" value="UDP-Glycosyltransferase/glycogen phosphorylase"/>
    <property type="match status" value="1"/>
</dbReference>
<evidence type="ECO:0008006" key="4">
    <source>
        <dbReference type="Google" id="ProtNLM"/>
    </source>
</evidence>
<dbReference type="Proteomes" id="UP000501830">
    <property type="component" value="Chromosome"/>
</dbReference>
<dbReference type="KEGG" id="jpo:G7058_04380"/>
<keyword evidence="3" id="KW-1185">Reference proteome</keyword>
<dbReference type="InterPro" id="IPR002213">
    <property type="entry name" value="UDP_glucos_trans"/>
</dbReference>
<dbReference type="Pfam" id="PF00201">
    <property type="entry name" value="UDPGT"/>
    <property type="match status" value="1"/>
</dbReference>
<comment type="similarity">
    <text evidence="1">Belongs to the UDP-glycosyltransferase family.</text>
</comment>
<dbReference type="Gene3D" id="3.40.50.2000">
    <property type="entry name" value="Glycogen Phosphorylase B"/>
    <property type="match status" value="2"/>
</dbReference>
<dbReference type="GO" id="GO:0008194">
    <property type="term" value="F:UDP-glycosyltransferase activity"/>
    <property type="evidence" value="ECO:0007669"/>
    <property type="project" value="InterPro"/>
</dbReference>
<reference evidence="2 3" key="1">
    <citation type="journal article" date="2017" name="Int. J. Syst. Evol. Microbiol.">
        <title>Jeotgalibaca porci sp. nov. and Jeotgalibaca arthritidis sp. nov., isolated from pigs, and emended description of the genus Jeotgalibaca.</title>
        <authorList>
            <person name="Zamora L."/>
            <person name="Perez-Sancho M."/>
            <person name="Dominguez L."/>
            <person name="Fernandez-Garayzabal J.F."/>
            <person name="Vela A.I."/>
        </authorList>
    </citation>
    <scope>NUCLEOTIDE SEQUENCE [LARGE SCALE GENOMIC DNA]</scope>
    <source>
        <strain evidence="2 3">CCUG 69148</strain>
    </source>
</reference>
<dbReference type="GeneID" id="94552503"/>